<protein>
    <submittedName>
        <fullName evidence="2">Uncharacterized protein</fullName>
    </submittedName>
</protein>
<evidence type="ECO:0000256" key="1">
    <source>
        <dbReference type="SAM" id="Phobius"/>
    </source>
</evidence>
<proteinExistence type="predicted"/>
<dbReference type="Proteomes" id="UP000003340">
    <property type="component" value="Unassembled WGS sequence"/>
</dbReference>
<keyword evidence="1" id="KW-1133">Transmembrane helix</keyword>
<gene>
    <name evidence="2" type="ORF">CLOSTMETH_03716</name>
</gene>
<reference evidence="2 3" key="1">
    <citation type="submission" date="2009-01" db="EMBL/GenBank/DDBJ databases">
        <authorList>
            <person name="Fulton L."/>
            <person name="Clifton S."/>
            <person name="Fulton B."/>
            <person name="Xu J."/>
            <person name="Minx P."/>
            <person name="Pepin K.H."/>
            <person name="Johnson M."/>
            <person name="Bhonagiri V."/>
            <person name="Nash W.E."/>
            <person name="Mardis E.R."/>
            <person name="Wilson R.K."/>
        </authorList>
    </citation>
    <scope>NUCLEOTIDE SEQUENCE [LARGE SCALE GENOMIC DNA]</scope>
    <source>
        <strain evidence="2 3">DSM 5476</strain>
    </source>
</reference>
<dbReference type="AlphaFoldDB" id="C0EIM1"/>
<sequence>MGSTTIYLNSLVYLLFGIPLGIIITTRQKGGLLSDYKPL</sequence>
<keyword evidence="1" id="KW-0472">Membrane</keyword>
<comment type="caution">
    <text evidence="2">The sequence shown here is derived from an EMBL/GenBank/DDBJ whole genome shotgun (WGS) entry which is preliminary data.</text>
</comment>
<dbReference type="HOGENOM" id="CLU_3307467_0_0_9"/>
<organism evidence="2 3">
    <name type="scientific">[Clostridium] methylpentosum DSM 5476</name>
    <dbReference type="NCBI Taxonomy" id="537013"/>
    <lineage>
        <taxon>Bacteria</taxon>
        <taxon>Bacillati</taxon>
        <taxon>Bacillota</taxon>
        <taxon>Clostridia</taxon>
        <taxon>Eubacteriales</taxon>
        <taxon>Oscillospiraceae</taxon>
        <taxon>Oscillospiraceae incertae sedis</taxon>
    </lineage>
</organism>
<evidence type="ECO:0000313" key="2">
    <source>
        <dbReference type="EMBL" id="EEG28667.1"/>
    </source>
</evidence>
<name>C0EIM1_9FIRM</name>
<accession>C0EIM1</accession>
<keyword evidence="1" id="KW-0812">Transmembrane</keyword>
<reference evidence="2 3" key="2">
    <citation type="submission" date="2009-02" db="EMBL/GenBank/DDBJ databases">
        <title>Draft genome sequence of Clostridium methylpentosum (DSM 5476).</title>
        <authorList>
            <person name="Sudarsanam P."/>
            <person name="Ley R."/>
            <person name="Guruge J."/>
            <person name="Turnbaugh P.J."/>
            <person name="Mahowald M."/>
            <person name="Liep D."/>
            <person name="Gordon J."/>
        </authorList>
    </citation>
    <scope>NUCLEOTIDE SEQUENCE [LARGE SCALE GENOMIC DNA]</scope>
    <source>
        <strain evidence="2 3">DSM 5476</strain>
    </source>
</reference>
<evidence type="ECO:0000313" key="3">
    <source>
        <dbReference type="Proteomes" id="UP000003340"/>
    </source>
</evidence>
<keyword evidence="3" id="KW-1185">Reference proteome</keyword>
<dbReference type="EMBL" id="ACEC01000128">
    <property type="protein sequence ID" value="EEG28667.1"/>
    <property type="molecule type" value="Genomic_DNA"/>
</dbReference>
<feature type="transmembrane region" description="Helical" evidence="1">
    <location>
        <begin position="6"/>
        <end position="24"/>
    </location>
</feature>